<sequence length="172" mass="19083">MRQVASLETSRFTLRSLRMEDAAALYPTLSNDAQCLYLTRPAFTSEEELWGWLAEPGWNGRTWIAEDADGNVAGRFVAVPGHQAGVEEIGYVTCMDRQGEGIARECTGALVEHLFATGTRKLTAEVDIDNAPSIRLLERLGFTREALFREHETTHAGLRDVAVYGLLARERG</sequence>
<accession>A0ABX8ZAW6</accession>
<feature type="domain" description="N-acetyltransferase" evidence="1">
    <location>
        <begin position="12"/>
        <end position="170"/>
    </location>
</feature>
<evidence type="ECO:0000313" key="3">
    <source>
        <dbReference type="Proteomes" id="UP000824280"/>
    </source>
</evidence>
<dbReference type="RefSeq" id="WP_221421672.1">
    <property type="nucleotide sequence ID" value="NZ_CP081297.1"/>
</dbReference>
<dbReference type="InterPro" id="IPR016181">
    <property type="entry name" value="Acyl_CoA_acyltransferase"/>
</dbReference>
<organism evidence="2 3">
    <name type="scientific">Qipengyuania psychrotolerans</name>
    <dbReference type="NCBI Taxonomy" id="2867238"/>
    <lineage>
        <taxon>Bacteria</taxon>
        <taxon>Pseudomonadati</taxon>
        <taxon>Pseudomonadota</taxon>
        <taxon>Alphaproteobacteria</taxon>
        <taxon>Sphingomonadales</taxon>
        <taxon>Erythrobacteraceae</taxon>
        <taxon>Qipengyuania</taxon>
    </lineage>
</organism>
<dbReference type="InterPro" id="IPR000182">
    <property type="entry name" value="GNAT_dom"/>
</dbReference>
<dbReference type="PANTHER" id="PTHR43441:SF2">
    <property type="entry name" value="FAMILY ACETYLTRANSFERASE, PUTATIVE (AFU_ORTHOLOGUE AFUA_7G00850)-RELATED"/>
    <property type="match status" value="1"/>
</dbReference>
<name>A0ABX8ZAW6_9SPHN</name>
<dbReference type="Gene3D" id="3.40.630.30">
    <property type="match status" value="1"/>
</dbReference>
<dbReference type="SUPFAM" id="SSF55729">
    <property type="entry name" value="Acyl-CoA N-acyltransferases (Nat)"/>
    <property type="match status" value="1"/>
</dbReference>
<evidence type="ECO:0000259" key="1">
    <source>
        <dbReference type="PROSITE" id="PS51186"/>
    </source>
</evidence>
<dbReference type="InterPro" id="IPR051908">
    <property type="entry name" value="Ribosomal_N-acetyltransferase"/>
</dbReference>
<proteinExistence type="predicted"/>
<dbReference type="Proteomes" id="UP000824280">
    <property type="component" value="Chromosome"/>
</dbReference>
<dbReference type="PROSITE" id="PS51186">
    <property type="entry name" value="GNAT"/>
    <property type="match status" value="1"/>
</dbReference>
<keyword evidence="3" id="KW-1185">Reference proteome</keyword>
<reference evidence="2 3" key="1">
    <citation type="submission" date="2021-08" db="EMBL/GenBank/DDBJ databases">
        <title>Comparative Genomics Analysis of the Genus Qipengyuania Reveals Extensive Genetic Diversity and Metabolic Versatility, Including the Description of Fifteen Novel Species.</title>
        <authorList>
            <person name="Liu Y."/>
        </authorList>
    </citation>
    <scope>NUCLEOTIDE SEQUENCE [LARGE SCALE GENOMIC DNA]</scope>
    <source>
        <strain evidence="2 3">1XM2-8</strain>
    </source>
</reference>
<dbReference type="Pfam" id="PF13302">
    <property type="entry name" value="Acetyltransf_3"/>
    <property type="match status" value="1"/>
</dbReference>
<evidence type="ECO:0000313" key="2">
    <source>
        <dbReference type="EMBL" id="QZD86126.1"/>
    </source>
</evidence>
<dbReference type="PANTHER" id="PTHR43441">
    <property type="entry name" value="RIBOSOMAL-PROTEIN-SERINE ACETYLTRANSFERASE"/>
    <property type="match status" value="1"/>
</dbReference>
<dbReference type="EMBL" id="CP081297">
    <property type="protein sequence ID" value="QZD86126.1"/>
    <property type="molecule type" value="Genomic_DNA"/>
</dbReference>
<protein>
    <submittedName>
        <fullName evidence="2">GNAT family N-acetyltransferase</fullName>
    </submittedName>
</protein>
<gene>
    <name evidence="2" type="ORF">K3166_07510</name>
</gene>